<reference evidence="3" key="1">
    <citation type="journal article" date="2022" name="bioRxiv">
        <title>Genomics of Preaxostyla Flagellates Illuminates Evolutionary Transitions and the Path Towards Mitochondrial Loss.</title>
        <authorList>
            <person name="Novak L.V.F."/>
            <person name="Treitli S.C."/>
            <person name="Pyrih J."/>
            <person name="Halakuc P."/>
            <person name="Pipaliya S.V."/>
            <person name="Vacek V."/>
            <person name="Brzon O."/>
            <person name="Soukal P."/>
            <person name="Eme L."/>
            <person name="Dacks J.B."/>
            <person name="Karnkowska A."/>
            <person name="Elias M."/>
            <person name="Hampl V."/>
        </authorList>
    </citation>
    <scope>NUCLEOTIDE SEQUENCE</scope>
    <source>
        <strain evidence="3">RCP-MX</strain>
    </source>
</reference>
<keyword evidence="2" id="KW-1133">Transmembrane helix</keyword>
<comment type="caution">
    <text evidence="3">The sequence shown here is derived from an EMBL/GenBank/DDBJ whole genome shotgun (WGS) entry which is preliminary data.</text>
</comment>
<evidence type="ECO:0000256" key="1">
    <source>
        <dbReference type="SAM" id="MobiDB-lite"/>
    </source>
</evidence>
<accession>A0ABQ8UIL5</accession>
<gene>
    <name evidence="3" type="ORF">PAPYR_5129</name>
</gene>
<proteinExistence type="predicted"/>
<feature type="compositionally biased region" description="Pro residues" evidence="1">
    <location>
        <begin position="375"/>
        <end position="389"/>
    </location>
</feature>
<protein>
    <submittedName>
        <fullName evidence="3">Uncharacterized protein</fullName>
    </submittedName>
</protein>
<sequence>MPRGSSDPFTERAETEGDPIKKIDRHKVTQILGWLRWVPTLFGLAPYVRPFLYRTNQWLAIFRVLTFLISLGLLYFHIISYIIWEIWPNGGVTLTNFSWLLSHCIFLVAHHWFCTQWATAVLENILTAVPSNLMGWLKRRVRLIVACAALCFLALLGALLVDRIYAPVFFTQPVVLSVFRLLGCAVESSSLVLALGYVFLMCAVLRCFLVEYAAQFAPRALEMSLVRVCQVLRVPTKGAAHAWSLAPIGYKGDPNDLPDSPSSPTGSAAHEFIMPSRVASPHPVPSGLVSPTGAASAAYRGVGYRALSVSGLPQLAVGVAAGPSGSSLAAPSASVAALAPLTTSSANTTPASTARAAITPPRGVRATSDHALTPAPAPAPIRPNVSPPPPRRDRDGWPLQLSLAATPSVEPPLHVAAPPRGAGAHRGSVGGVPSPTSSTATSATNTWAPQPADPTEGGPSMQQQPARASALKGALPVGGGDGADPERDESVGAAESEDESSQSVHIPGATAAPLGTLGPVPVPAPASAPGPEGRLAGPSPHGSPPPPGALRLPNGTPYAQSQSQPVLSPHQQHPRQHPHPPEVPLRLDVASSRATSDAGALGAGSARLLGESDSALHLRAAAAGHSPSTDALIPGAAGAKWTTPRTPGGMGRSSSVRSILHSPSGGVLVLAGAADPPPLRSSPGPQPARGEGSPVGTSIPEALGAGGSHTASSARLAGAGAGAAMMRHSSSLGSLSARPAASAGPHHIVTVGADGAPPVGDRPASPTLSVLAASGGGMSGGGPVAVFAGSADPEPPRPGRQASFGARPGPQAAGPDSPPIGPEAQPSMAPPSGYSPHMPRLRGAASSPSRSALPALAAEGAPVPSGLVHPTPRASTRLLAPALGAATSGQPANLARARPPELTQTNASMSRTALVSPRGPLPSPTGAGGLSMARTNSTGSLVVGPPEPTGHTLATALRKLQAIQLLIDRACGPALAWLVAGYAAIFGLDTLVITMRLLGAPAGSPFPVGLYLTYLAQFLGLAALVVPLAALTRHCDNLRQAVHRQYAASFQCMGDTEAQHRSFVLYLQSVRLGVAIGSQPLTFRALAFAGGAFLLTAAAALQRALI</sequence>
<dbReference type="EMBL" id="JAPMOS010000023">
    <property type="protein sequence ID" value="KAJ4459071.1"/>
    <property type="molecule type" value="Genomic_DNA"/>
</dbReference>
<feature type="region of interest" description="Disordered" evidence="1">
    <location>
        <begin position="671"/>
        <end position="712"/>
    </location>
</feature>
<feature type="compositionally biased region" description="Polar residues" evidence="1">
    <location>
        <begin position="557"/>
        <end position="566"/>
    </location>
</feature>
<feature type="transmembrane region" description="Helical" evidence="2">
    <location>
        <begin position="974"/>
        <end position="998"/>
    </location>
</feature>
<feature type="transmembrane region" description="Helical" evidence="2">
    <location>
        <begin position="1081"/>
        <end position="1101"/>
    </location>
</feature>
<feature type="transmembrane region" description="Helical" evidence="2">
    <location>
        <begin position="1010"/>
        <end position="1030"/>
    </location>
</feature>
<organism evidence="3 4">
    <name type="scientific">Paratrimastix pyriformis</name>
    <dbReference type="NCBI Taxonomy" id="342808"/>
    <lineage>
        <taxon>Eukaryota</taxon>
        <taxon>Metamonada</taxon>
        <taxon>Preaxostyla</taxon>
        <taxon>Paratrimastigidae</taxon>
        <taxon>Paratrimastix</taxon>
    </lineage>
</organism>
<feature type="compositionally biased region" description="Gly residues" evidence="1">
    <location>
        <begin position="774"/>
        <end position="783"/>
    </location>
</feature>
<feature type="compositionally biased region" description="Low complexity" evidence="1">
    <location>
        <begin position="416"/>
        <end position="444"/>
    </location>
</feature>
<dbReference type="Proteomes" id="UP001141327">
    <property type="component" value="Unassembled WGS sequence"/>
</dbReference>
<keyword evidence="4" id="KW-1185">Reference proteome</keyword>
<feature type="compositionally biased region" description="Pro residues" evidence="1">
    <location>
        <begin position="675"/>
        <end position="686"/>
    </location>
</feature>
<feature type="transmembrane region" description="Helical" evidence="2">
    <location>
        <begin position="194"/>
        <end position="214"/>
    </location>
</feature>
<feature type="region of interest" description="Disordered" evidence="1">
    <location>
        <begin position="625"/>
        <end position="658"/>
    </location>
</feature>
<name>A0ABQ8UIL5_9EUKA</name>
<feature type="transmembrane region" description="Helical" evidence="2">
    <location>
        <begin position="96"/>
        <end position="120"/>
    </location>
</feature>
<feature type="region of interest" description="Disordered" evidence="1">
    <location>
        <begin position="344"/>
        <end position="601"/>
    </location>
</feature>
<feature type="transmembrane region" description="Helical" evidence="2">
    <location>
        <begin position="31"/>
        <end position="48"/>
    </location>
</feature>
<feature type="compositionally biased region" description="Low complexity" evidence="1">
    <location>
        <begin position="841"/>
        <end position="853"/>
    </location>
</feature>
<evidence type="ECO:0000256" key="2">
    <source>
        <dbReference type="SAM" id="Phobius"/>
    </source>
</evidence>
<feature type="region of interest" description="Disordered" evidence="1">
    <location>
        <begin position="748"/>
        <end position="853"/>
    </location>
</feature>
<evidence type="ECO:0000313" key="3">
    <source>
        <dbReference type="EMBL" id="KAJ4459071.1"/>
    </source>
</evidence>
<keyword evidence="2" id="KW-0812">Transmembrane</keyword>
<keyword evidence="2" id="KW-0472">Membrane</keyword>
<feature type="transmembrane region" description="Helical" evidence="2">
    <location>
        <begin position="164"/>
        <end position="182"/>
    </location>
</feature>
<feature type="transmembrane region" description="Helical" evidence="2">
    <location>
        <begin position="141"/>
        <end position="158"/>
    </location>
</feature>
<feature type="compositionally biased region" description="Low complexity" evidence="1">
    <location>
        <begin position="344"/>
        <end position="357"/>
    </location>
</feature>
<feature type="transmembrane region" description="Helical" evidence="2">
    <location>
        <begin position="60"/>
        <end position="84"/>
    </location>
</feature>
<evidence type="ECO:0000313" key="4">
    <source>
        <dbReference type="Proteomes" id="UP001141327"/>
    </source>
</evidence>